<organism evidence="1 2">
    <name type="scientific">Galerina marginata (strain CBS 339.88)</name>
    <dbReference type="NCBI Taxonomy" id="685588"/>
    <lineage>
        <taxon>Eukaryota</taxon>
        <taxon>Fungi</taxon>
        <taxon>Dikarya</taxon>
        <taxon>Basidiomycota</taxon>
        <taxon>Agaricomycotina</taxon>
        <taxon>Agaricomycetes</taxon>
        <taxon>Agaricomycetidae</taxon>
        <taxon>Agaricales</taxon>
        <taxon>Agaricineae</taxon>
        <taxon>Strophariaceae</taxon>
        <taxon>Galerina</taxon>
    </lineage>
</organism>
<reference evidence="2" key="1">
    <citation type="journal article" date="2014" name="Proc. Natl. Acad. Sci. U.S.A.">
        <title>Extensive sampling of basidiomycete genomes demonstrates inadequacy of the white-rot/brown-rot paradigm for wood decay fungi.</title>
        <authorList>
            <person name="Riley R."/>
            <person name="Salamov A.A."/>
            <person name="Brown D.W."/>
            <person name="Nagy L.G."/>
            <person name="Floudas D."/>
            <person name="Held B.W."/>
            <person name="Levasseur A."/>
            <person name="Lombard V."/>
            <person name="Morin E."/>
            <person name="Otillar R."/>
            <person name="Lindquist E.A."/>
            <person name="Sun H."/>
            <person name="LaButti K.M."/>
            <person name="Schmutz J."/>
            <person name="Jabbour D."/>
            <person name="Luo H."/>
            <person name="Baker S.E."/>
            <person name="Pisabarro A.G."/>
            <person name="Walton J.D."/>
            <person name="Blanchette R.A."/>
            <person name="Henrissat B."/>
            <person name="Martin F."/>
            <person name="Cullen D."/>
            <person name="Hibbett D.S."/>
            <person name="Grigoriev I.V."/>
        </authorList>
    </citation>
    <scope>NUCLEOTIDE SEQUENCE [LARGE SCALE GENOMIC DNA]</scope>
    <source>
        <strain evidence="2">CBS 339.88</strain>
    </source>
</reference>
<evidence type="ECO:0000313" key="2">
    <source>
        <dbReference type="Proteomes" id="UP000027222"/>
    </source>
</evidence>
<proteinExistence type="predicted"/>
<protein>
    <submittedName>
        <fullName evidence="1">Uncharacterized protein</fullName>
    </submittedName>
</protein>
<dbReference type="HOGENOM" id="CLU_044126_2_2_1"/>
<dbReference type="AlphaFoldDB" id="A0A067T046"/>
<dbReference type="OrthoDB" id="2588098at2759"/>
<evidence type="ECO:0000313" key="1">
    <source>
        <dbReference type="EMBL" id="KDR76476.1"/>
    </source>
</evidence>
<gene>
    <name evidence="1" type="ORF">GALMADRAFT_139403</name>
</gene>
<dbReference type="EMBL" id="KL142378">
    <property type="protein sequence ID" value="KDR76476.1"/>
    <property type="molecule type" value="Genomic_DNA"/>
</dbReference>
<sequence>MARTWRVVNLDRKQTDDRGEELDILFSRQTVAIFYIAIPDFSVPQNHLPNKYLPGSWVGDRLICIEDSMVEELPDGCISREEIDFYQGRRPVEIKHTPEAGAPSSLSALVINSFEKLSLKRVNLHVTNRQRFDEHRVWVLRNLSKRQYVRSRLLQDPSMPPSPWPVQVLKGFTGLGLVLQSRILWSRASSQTLGGSGFHLQERRGAWAGDRFDVRLSDDVQEDMHNDPAG</sequence>
<name>A0A067T046_GALM3</name>
<keyword evidence="2" id="KW-1185">Reference proteome</keyword>
<accession>A0A067T046</accession>
<dbReference type="Proteomes" id="UP000027222">
    <property type="component" value="Unassembled WGS sequence"/>
</dbReference>